<comment type="subcellular location">
    <subcellularLocation>
        <location evidence="1">Membrane</location>
        <topology evidence="1">Multi-pass membrane protein</topology>
    </subcellularLocation>
</comment>
<feature type="transmembrane region" description="Helical" evidence="7">
    <location>
        <begin position="426"/>
        <end position="445"/>
    </location>
</feature>
<proteinExistence type="inferred from homology"/>
<feature type="transmembrane region" description="Helical" evidence="7">
    <location>
        <begin position="361"/>
        <end position="384"/>
    </location>
</feature>
<dbReference type="SUPFAM" id="SSF103473">
    <property type="entry name" value="MFS general substrate transporter"/>
    <property type="match status" value="1"/>
</dbReference>
<dbReference type="AlphaFoldDB" id="A0AAE1VGY4"/>
<feature type="transmembrane region" description="Helical" evidence="7">
    <location>
        <begin position="396"/>
        <end position="417"/>
    </location>
</feature>
<feature type="transmembrane region" description="Helical" evidence="7">
    <location>
        <begin position="493"/>
        <end position="513"/>
    </location>
</feature>
<keyword evidence="4 7" id="KW-1133">Transmembrane helix</keyword>
<evidence type="ECO:0000313" key="10">
    <source>
        <dbReference type="Proteomes" id="UP001291623"/>
    </source>
</evidence>
<evidence type="ECO:0000256" key="7">
    <source>
        <dbReference type="SAM" id="Phobius"/>
    </source>
</evidence>
<dbReference type="PROSITE" id="PS00217">
    <property type="entry name" value="SUGAR_TRANSPORT_2"/>
    <property type="match status" value="1"/>
</dbReference>
<comment type="similarity">
    <text evidence="6">Belongs to the major facilitator superfamily. Phosphate:H(+) symporter (TC 2.A.1.9) family.</text>
</comment>
<dbReference type="Proteomes" id="UP001291623">
    <property type="component" value="Unassembled WGS sequence"/>
</dbReference>
<evidence type="ECO:0000256" key="4">
    <source>
        <dbReference type="ARBA" id="ARBA00022989"/>
    </source>
</evidence>
<protein>
    <recommendedName>
        <fullName evidence="8">Major facilitator superfamily (MFS) profile domain-containing protein</fullName>
    </recommendedName>
</protein>
<name>A0AAE1VGY4_9SOLA</name>
<evidence type="ECO:0000256" key="1">
    <source>
        <dbReference type="ARBA" id="ARBA00004141"/>
    </source>
</evidence>
<dbReference type="CDD" id="cd17315">
    <property type="entry name" value="MFS_GLUT_like"/>
    <property type="match status" value="1"/>
</dbReference>
<dbReference type="InterPro" id="IPR003663">
    <property type="entry name" value="Sugar/inositol_transpt"/>
</dbReference>
<evidence type="ECO:0000256" key="5">
    <source>
        <dbReference type="ARBA" id="ARBA00023136"/>
    </source>
</evidence>
<dbReference type="PRINTS" id="PR00171">
    <property type="entry name" value="SUGRTRNSPORT"/>
</dbReference>
<dbReference type="Pfam" id="PF00083">
    <property type="entry name" value="Sugar_tr"/>
    <property type="match status" value="2"/>
</dbReference>
<dbReference type="PANTHER" id="PTHR23503:SF103">
    <property type="entry name" value="PLASTIDIC GLUCOSE TRANSPORTER 1-RELATED"/>
    <property type="match status" value="1"/>
</dbReference>
<evidence type="ECO:0000256" key="2">
    <source>
        <dbReference type="ARBA" id="ARBA00022448"/>
    </source>
</evidence>
<dbReference type="GO" id="GO:0015149">
    <property type="term" value="F:hexose transmembrane transporter activity"/>
    <property type="evidence" value="ECO:0007669"/>
    <property type="project" value="TreeGrafter"/>
</dbReference>
<dbReference type="EMBL" id="JAVYJV010000009">
    <property type="protein sequence ID" value="KAK4363236.1"/>
    <property type="molecule type" value="Genomic_DNA"/>
</dbReference>
<feature type="transmembrane region" description="Helical" evidence="7">
    <location>
        <begin position="221"/>
        <end position="242"/>
    </location>
</feature>
<dbReference type="Gene3D" id="1.20.1250.20">
    <property type="entry name" value="MFS general substrate transporter like domains"/>
    <property type="match status" value="1"/>
</dbReference>
<dbReference type="InterPro" id="IPR005829">
    <property type="entry name" value="Sugar_transporter_CS"/>
</dbReference>
<keyword evidence="5 7" id="KW-0472">Membrane</keyword>
<feature type="domain" description="Major facilitator superfamily (MFS) profile" evidence="8">
    <location>
        <begin position="95"/>
        <end position="547"/>
    </location>
</feature>
<keyword evidence="10" id="KW-1185">Reference proteome</keyword>
<dbReference type="InterPro" id="IPR045263">
    <property type="entry name" value="GLUT"/>
</dbReference>
<feature type="transmembrane region" description="Helical" evidence="7">
    <location>
        <begin position="525"/>
        <end position="544"/>
    </location>
</feature>
<dbReference type="GO" id="GO:0016020">
    <property type="term" value="C:membrane"/>
    <property type="evidence" value="ECO:0007669"/>
    <property type="project" value="UniProtKB-SubCell"/>
</dbReference>
<evidence type="ECO:0000259" key="8">
    <source>
        <dbReference type="PROSITE" id="PS50850"/>
    </source>
</evidence>
<evidence type="ECO:0000313" key="9">
    <source>
        <dbReference type="EMBL" id="KAK4363236.1"/>
    </source>
</evidence>
<accession>A0AAE1VGY4</accession>
<dbReference type="InterPro" id="IPR005828">
    <property type="entry name" value="MFS_sugar_transport-like"/>
</dbReference>
<dbReference type="InterPro" id="IPR020846">
    <property type="entry name" value="MFS_dom"/>
</dbReference>
<feature type="transmembrane region" description="Helical" evidence="7">
    <location>
        <begin position="188"/>
        <end position="209"/>
    </location>
</feature>
<keyword evidence="2" id="KW-0813">Transport</keyword>
<dbReference type="InterPro" id="IPR036259">
    <property type="entry name" value="MFS_trans_sf"/>
</dbReference>
<evidence type="ECO:0000256" key="6">
    <source>
        <dbReference type="ARBA" id="ARBA00044504"/>
    </source>
</evidence>
<feature type="transmembrane region" description="Helical" evidence="7">
    <location>
        <begin position="131"/>
        <end position="152"/>
    </location>
</feature>
<dbReference type="PROSITE" id="PS50850">
    <property type="entry name" value="MFS"/>
    <property type="match status" value="1"/>
</dbReference>
<gene>
    <name evidence="9" type="ORF">RND71_018477</name>
</gene>
<dbReference type="PANTHER" id="PTHR23503">
    <property type="entry name" value="SOLUTE CARRIER FAMILY 2"/>
    <property type="match status" value="1"/>
</dbReference>
<reference evidence="9" key="1">
    <citation type="submission" date="2023-12" db="EMBL/GenBank/DDBJ databases">
        <title>Genome assembly of Anisodus tanguticus.</title>
        <authorList>
            <person name="Wang Y.-J."/>
        </authorList>
    </citation>
    <scope>NUCLEOTIDE SEQUENCE</scope>
    <source>
        <strain evidence="9">KB-2021</strain>
        <tissue evidence="9">Leaf</tissue>
    </source>
</reference>
<feature type="transmembrane region" description="Helical" evidence="7">
    <location>
        <begin position="457"/>
        <end position="481"/>
    </location>
</feature>
<organism evidence="9 10">
    <name type="scientific">Anisodus tanguticus</name>
    <dbReference type="NCBI Taxonomy" id="243964"/>
    <lineage>
        <taxon>Eukaryota</taxon>
        <taxon>Viridiplantae</taxon>
        <taxon>Streptophyta</taxon>
        <taxon>Embryophyta</taxon>
        <taxon>Tracheophyta</taxon>
        <taxon>Spermatophyta</taxon>
        <taxon>Magnoliopsida</taxon>
        <taxon>eudicotyledons</taxon>
        <taxon>Gunneridae</taxon>
        <taxon>Pentapetalae</taxon>
        <taxon>asterids</taxon>
        <taxon>lamiids</taxon>
        <taxon>Solanales</taxon>
        <taxon>Solanaceae</taxon>
        <taxon>Solanoideae</taxon>
        <taxon>Hyoscyameae</taxon>
        <taxon>Anisodus</taxon>
    </lineage>
</organism>
<sequence length="569" mass="62371">MHQARALHSLQCISTPHFNRTNHYYHPLRRNTQYPCFHLTSFSLFRELKVCASSKQQPPDIKFENGDDEDELLLQEKVSCVDDGVDLGWLPAFPHVLTASMSNFLFGYHIGVMNGPIVSIAKELGFEGNSFLEGLVVSIFIGGAFIGSIAYGSLVYKLGCRRTFQIDTVPLILGAIVSAQAQSIEEMLLGRFLVGLGIGVNTVLVPIYISEIAPTKYRGSLGSLCQIGTCVGIIASLCLAIPSENDPHWWRTLLYIASVPGFILALGMQFSVESPRWLCKAGRLDEAKKVIKNLWGSSEVDKAIKEFESVIKNDGGDLDSSWLELLEEPHSRVVLSFFLYGVLDTHTSWCKMCHNLLSADVATIGGALFVLQQLAGINGVLYFSSLTFKDVGISSSTLATLYVGLTNFAGALCALYLMDKQGRQRLLVGSYAGMALSMFLIVYAISFPMDGEISNNLSILGTILYIFTFAVGAGPVTGLIIPELSSSRTRGKIMGFSFSVHWVFNFLVGLFFLELVEKFGVAPVYGSFGAVSLLAAAFAYFFIVETKGRSLEEIEMSLNPKFQGKRNSE</sequence>
<comment type="caution">
    <text evidence="9">The sequence shown here is derived from an EMBL/GenBank/DDBJ whole genome shotgun (WGS) entry which is preliminary data.</text>
</comment>
<evidence type="ECO:0000256" key="3">
    <source>
        <dbReference type="ARBA" id="ARBA00022692"/>
    </source>
</evidence>
<keyword evidence="3 7" id="KW-0812">Transmembrane</keyword>